<reference evidence="3 4" key="1">
    <citation type="submission" date="2023-02" db="EMBL/GenBank/DDBJ databases">
        <title>Population genomics of bacteria associated with diatom.</title>
        <authorList>
            <person name="Xie J."/>
            <person name="Wang H."/>
        </authorList>
    </citation>
    <scope>NUCLEOTIDE SEQUENCE [LARGE SCALE GENOMIC DNA]</scope>
    <source>
        <strain evidence="3 4">PT47_8</strain>
    </source>
</reference>
<evidence type="ECO:0000256" key="1">
    <source>
        <dbReference type="ARBA" id="ARBA00001933"/>
    </source>
</evidence>
<accession>A0ABD4XGN7</accession>
<evidence type="ECO:0000313" key="3">
    <source>
        <dbReference type="EMBL" id="MDE4168232.1"/>
    </source>
</evidence>
<dbReference type="InterPro" id="IPR015422">
    <property type="entry name" value="PyrdxlP-dep_Trfase_small"/>
</dbReference>
<dbReference type="RefSeq" id="WP_274840358.1">
    <property type="nucleotide sequence ID" value="NZ_JARCJF010000030.1"/>
</dbReference>
<dbReference type="PANTHER" id="PTHR43525">
    <property type="entry name" value="PROTEIN MALY"/>
    <property type="match status" value="1"/>
</dbReference>
<proteinExistence type="predicted"/>
<dbReference type="PANTHER" id="PTHR43525:SF1">
    <property type="entry name" value="PROTEIN MALY"/>
    <property type="match status" value="1"/>
</dbReference>
<dbReference type="AlphaFoldDB" id="A0ABD4XGN7"/>
<evidence type="ECO:0008006" key="5">
    <source>
        <dbReference type="Google" id="ProtNLM"/>
    </source>
</evidence>
<protein>
    <recommendedName>
        <fullName evidence="5">GAF domain-containing protein</fullName>
    </recommendedName>
</protein>
<comment type="cofactor">
    <cofactor evidence="1">
        <name>pyridoxal 5'-phosphate</name>
        <dbReference type="ChEBI" id="CHEBI:597326"/>
    </cofactor>
</comment>
<dbReference type="InterPro" id="IPR015424">
    <property type="entry name" value="PyrdxlP-dep_Trfase"/>
</dbReference>
<gene>
    <name evidence="3" type="ORF">PXK24_21370</name>
</gene>
<dbReference type="InterPro" id="IPR051798">
    <property type="entry name" value="Class-II_PLP-Dep_Aminotrans"/>
</dbReference>
<sequence>MSHNTADAAVPPALGFSEQEIATIDAAAAILRRHVRATTALHSWDRLTDYLALTAVRERVETFRVLLLDRKNKLIRDIPFASLGEGFARNSITCTAPSKTFNLPGVQCANLFIPDARLRAEFRRQYDRNMFPLLNVMGMVACEAAYTHGTPWLEGLLSYVCANHAHFARSVHGMEAGLVVSPADSLYLA</sequence>
<dbReference type="Proteomes" id="UP001218364">
    <property type="component" value="Unassembled WGS sequence"/>
</dbReference>
<name>A0ABD4XGN7_9RHOB</name>
<dbReference type="SUPFAM" id="SSF53383">
    <property type="entry name" value="PLP-dependent transferases"/>
    <property type="match status" value="1"/>
</dbReference>
<dbReference type="Gene3D" id="3.90.1150.10">
    <property type="entry name" value="Aspartate Aminotransferase, domain 1"/>
    <property type="match status" value="1"/>
</dbReference>
<keyword evidence="2" id="KW-0663">Pyridoxal phosphate</keyword>
<evidence type="ECO:0000313" key="4">
    <source>
        <dbReference type="Proteomes" id="UP001218364"/>
    </source>
</evidence>
<dbReference type="Gene3D" id="3.40.640.10">
    <property type="entry name" value="Type I PLP-dependent aspartate aminotransferase-like (Major domain)"/>
    <property type="match status" value="1"/>
</dbReference>
<comment type="caution">
    <text evidence="3">The sequence shown here is derived from an EMBL/GenBank/DDBJ whole genome shotgun (WGS) entry which is preliminary data.</text>
</comment>
<dbReference type="EMBL" id="JARCJK010000030">
    <property type="protein sequence ID" value="MDE4168232.1"/>
    <property type="molecule type" value="Genomic_DNA"/>
</dbReference>
<evidence type="ECO:0000256" key="2">
    <source>
        <dbReference type="ARBA" id="ARBA00022898"/>
    </source>
</evidence>
<dbReference type="InterPro" id="IPR015421">
    <property type="entry name" value="PyrdxlP-dep_Trfase_major"/>
</dbReference>
<organism evidence="3 4">
    <name type="scientific">Phaeobacter gallaeciensis</name>
    <dbReference type="NCBI Taxonomy" id="60890"/>
    <lineage>
        <taxon>Bacteria</taxon>
        <taxon>Pseudomonadati</taxon>
        <taxon>Pseudomonadota</taxon>
        <taxon>Alphaproteobacteria</taxon>
        <taxon>Rhodobacterales</taxon>
        <taxon>Roseobacteraceae</taxon>
        <taxon>Phaeobacter</taxon>
    </lineage>
</organism>